<dbReference type="RefSeq" id="WP_283077156.1">
    <property type="nucleotide sequence ID" value="NZ_CP121671.1"/>
</dbReference>
<feature type="transmembrane region" description="Helical" evidence="6">
    <location>
        <begin position="294"/>
        <end position="320"/>
    </location>
</feature>
<evidence type="ECO:0000256" key="6">
    <source>
        <dbReference type="SAM" id="Phobius"/>
    </source>
</evidence>
<evidence type="ECO:0000256" key="4">
    <source>
        <dbReference type="ARBA" id="ARBA00022989"/>
    </source>
</evidence>
<feature type="transmembrane region" description="Helical" evidence="6">
    <location>
        <begin position="534"/>
        <end position="553"/>
    </location>
</feature>
<gene>
    <name evidence="8" type="ORF">P9989_01905</name>
</gene>
<feature type="transmembrane region" description="Helical" evidence="6">
    <location>
        <begin position="269"/>
        <end position="288"/>
    </location>
</feature>
<evidence type="ECO:0000256" key="1">
    <source>
        <dbReference type="ARBA" id="ARBA00004651"/>
    </source>
</evidence>
<keyword evidence="5 6" id="KW-0472">Membrane</keyword>
<dbReference type="PANTHER" id="PTHR33406">
    <property type="entry name" value="MEMBRANE PROTEIN MJ1562-RELATED"/>
    <property type="match status" value="1"/>
</dbReference>
<sequence>MRRLASLIVRSYKFLITFWIIAAIGMGYFAIQLPSLLEGDGFRTDGEYEKVENILQETFDFPASTLLVLFEQGEDESNESFRSTISNKLTELDQLPNVSSIQSPLKDESMKKENLAYASLHFDNESLNMAQVIENVKNITGGNEDITVTGAPVISEDINKASQNDLKRAELIGLPFALLILLIAFGTVVASLLPLIIGGMTIVIGFGVLALVGKEMELSIFILNIAPMIGLALSIDFALLFINRYREELQKQDKAAALITTIETAGRSILFSALCVFIGLAAMSVIRIDIFTNIAIGGTVVIAAAVLSSLTLLPSLLYVLGQRIHKWRIIPYETDTTPRWRKFGRVVMKHPVIIALVSFVILLIGVIPVSNMNLSIPTITALPESYDSRAAYEKIDAEFMGDSQSTAYVIAEREGGWLGSDGLEQMKQLQEKLKEPDTVNSVQTLYSESDIGSADKLAAALDRQQTREQLEPAIDQFIEDDQLMIPVQLSVTANSDEAQDLLYEWSNSDWEVTTMFGGQPKFNQEIYTEIFDKIGITLAIILVSTFIILTIAFKSVVIPLKAILMNIIGLSSTFGILVWLFQGGHFGMNETDISLILPVIVFSLVFGLSMDYEVFLISRIQEFYQETGDNTKATIEGLANTSKIITSAALIMIVITGAFAFTGVVPVKQIGVGIAIAIFIDATIIRLLLVPSLMKMLGDWNWWLPFRRKKRKSQTQT</sequence>
<dbReference type="InterPro" id="IPR000731">
    <property type="entry name" value="SSD"/>
</dbReference>
<evidence type="ECO:0000256" key="2">
    <source>
        <dbReference type="ARBA" id="ARBA00022475"/>
    </source>
</evidence>
<dbReference type="InterPro" id="IPR004869">
    <property type="entry name" value="MMPL_dom"/>
</dbReference>
<keyword evidence="2" id="KW-1003">Cell membrane</keyword>
<keyword evidence="9" id="KW-1185">Reference proteome</keyword>
<dbReference type="InterPro" id="IPR050545">
    <property type="entry name" value="Mycobact_MmpL"/>
</dbReference>
<accession>A0ABY8IZF2</accession>
<feature type="transmembrane region" description="Helical" evidence="6">
    <location>
        <begin position="218"/>
        <end position="242"/>
    </location>
</feature>
<feature type="domain" description="SSD" evidence="7">
    <location>
        <begin position="191"/>
        <end position="319"/>
    </location>
</feature>
<proteinExistence type="predicted"/>
<feature type="transmembrane region" description="Helical" evidence="6">
    <location>
        <begin position="670"/>
        <end position="689"/>
    </location>
</feature>
<evidence type="ECO:0000256" key="5">
    <source>
        <dbReference type="ARBA" id="ARBA00023136"/>
    </source>
</evidence>
<comment type="subcellular location">
    <subcellularLocation>
        <location evidence="1">Cell membrane</location>
        <topology evidence="1">Multi-pass membrane protein</topology>
    </subcellularLocation>
</comment>
<dbReference type="Proteomes" id="UP001221597">
    <property type="component" value="Chromosome"/>
</dbReference>
<evidence type="ECO:0000313" key="8">
    <source>
        <dbReference type="EMBL" id="WFT75187.1"/>
    </source>
</evidence>
<keyword evidence="4 6" id="KW-1133">Transmembrane helix</keyword>
<keyword evidence="3 6" id="KW-0812">Transmembrane</keyword>
<feature type="transmembrane region" description="Helical" evidence="6">
    <location>
        <begin position="560"/>
        <end position="581"/>
    </location>
</feature>
<reference evidence="8 9" key="1">
    <citation type="submission" date="2023-04" db="EMBL/GenBank/DDBJ databases">
        <title>Genome sequence of Halobacillus naozhouensis KACC 21980.</title>
        <authorList>
            <person name="Kim S."/>
            <person name="Heo J."/>
            <person name="Kwon S.-W."/>
        </authorList>
    </citation>
    <scope>NUCLEOTIDE SEQUENCE [LARGE SCALE GENOMIC DNA]</scope>
    <source>
        <strain evidence="8 9">KCTC 13234</strain>
    </source>
</reference>
<feature type="transmembrane region" description="Helical" evidence="6">
    <location>
        <begin position="351"/>
        <end position="370"/>
    </location>
</feature>
<feature type="transmembrane region" description="Helical" evidence="6">
    <location>
        <begin position="12"/>
        <end position="31"/>
    </location>
</feature>
<feature type="transmembrane region" description="Helical" evidence="6">
    <location>
        <begin position="644"/>
        <end position="664"/>
    </location>
</feature>
<evidence type="ECO:0000259" key="7">
    <source>
        <dbReference type="PROSITE" id="PS50156"/>
    </source>
</evidence>
<dbReference type="Gene3D" id="1.20.1640.10">
    <property type="entry name" value="Multidrug efflux transporter AcrB transmembrane domain"/>
    <property type="match status" value="2"/>
</dbReference>
<dbReference type="PROSITE" id="PS50156">
    <property type="entry name" value="SSD"/>
    <property type="match status" value="1"/>
</dbReference>
<evidence type="ECO:0000313" key="9">
    <source>
        <dbReference type="Proteomes" id="UP001221597"/>
    </source>
</evidence>
<organism evidence="8 9">
    <name type="scientific">Halobacillus naozhouensis</name>
    <dbReference type="NCBI Taxonomy" id="554880"/>
    <lineage>
        <taxon>Bacteria</taxon>
        <taxon>Bacillati</taxon>
        <taxon>Bacillota</taxon>
        <taxon>Bacilli</taxon>
        <taxon>Bacillales</taxon>
        <taxon>Bacillaceae</taxon>
        <taxon>Halobacillus</taxon>
    </lineage>
</organism>
<dbReference type="EMBL" id="CP121671">
    <property type="protein sequence ID" value="WFT75187.1"/>
    <property type="molecule type" value="Genomic_DNA"/>
</dbReference>
<feature type="transmembrane region" description="Helical" evidence="6">
    <location>
        <begin position="195"/>
        <end position="212"/>
    </location>
</feature>
<dbReference type="PANTHER" id="PTHR33406:SF13">
    <property type="entry name" value="MEMBRANE PROTEIN YDFJ"/>
    <property type="match status" value="1"/>
</dbReference>
<evidence type="ECO:0000256" key="3">
    <source>
        <dbReference type="ARBA" id="ARBA00022692"/>
    </source>
</evidence>
<name>A0ABY8IZF2_9BACI</name>
<protein>
    <submittedName>
        <fullName evidence="8">MMPL family transporter</fullName>
    </submittedName>
</protein>
<dbReference type="SUPFAM" id="SSF82866">
    <property type="entry name" value="Multidrug efflux transporter AcrB transmembrane domain"/>
    <property type="match status" value="2"/>
</dbReference>
<dbReference type="Pfam" id="PF03176">
    <property type="entry name" value="MMPL"/>
    <property type="match status" value="2"/>
</dbReference>
<feature type="transmembrane region" description="Helical" evidence="6">
    <location>
        <begin position="593"/>
        <end position="612"/>
    </location>
</feature>